<dbReference type="InterPro" id="IPR013783">
    <property type="entry name" value="Ig-like_fold"/>
</dbReference>
<dbReference type="GO" id="GO:0004553">
    <property type="term" value="F:hydrolase activity, hydrolyzing O-glycosyl compounds"/>
    <property type="evidence" value="ECO:0007669"/>
    <property type="project" value="InterPro"/>
</dbReference>
<dbReference type="KEGG" id="chla:C834K_0432"/>
<comment type="similarity">
    <text evidence="1">Belongs to the glycosyl hydrolase 13 family.</text>
</comment>
<reference evidence="5" key="1">
    <citation type="submission" date="2017-11" db="EMBL/GenBank/DDBJ databases">
        <authorList>
            <person name="Seth-Smith MB H."/>
        </authorList>
    </citation>
    <scope>NUCLEOTIDE SEQUENCE [LARGE SCALE GENOMIC DNA]</scope>
</reference>
<protein>
    <submittedName>
        <fullName evidence="4">Glycogen debranching enzyme,glycogen debranching enzyme,glycogen debranching enzyme GlgX,Alpha amylase, catalytic domain</fullName>
    </submittedName>
</protein>
<dbReference type="Proteomes" id="UP000258476">
    <property type="component" value="Chromosome"/>
</dbReference>
<organism evidence="4 5">
    <name type="scientific">Chlamydia poikilotherma</name>
    <dbReference type="NCBI Taxonomy" id="1967783"/>
    <lineage>
        <taxon>Bacteria</taxon>
        <taxon>Pseudomonadati</taxon>
        <taxon>Chlamydiota</taxon>
        <taxon>Chlamydiia</taxon>
        <taxon>Chlamydiales</taxon>
        <taxon>Chlamydiaceae</taxon>
        <taxon>Chlamydia/Chlamydophila group</taxon>
        <taxon>Chlamydia</taxon>
    </lineage>
</organism>
<dbReference type="PANTHER" id="PTHR43002">
    <property type="entry name" value="GLYCOGEN DEBRANCHING ENZYME"/>
    <property type="match status" value="1"/>
</dbReference>
<evidence type="ECO:0000256" key="1">
    <source>
        <dbReference type="ARBA" id="ARBA00008061"/>
    </source>
</evidence>
<evidence type="ECO:0000259" key="3">
    <source>
        <dbReference type="SMART" id="SM00642"/>
    </source>
</evidence>
<dbReference type="Gene3D" id="3.20.20.80">
    <property type="entry name" value="Glycosidases"/>
    <property type="match status" value="1"/>
</dbReference>
<dbReference type="OrthoDB" id="9761875at2"/>
<dbReference type="Pfam" id="PF00128">
    <property type="entry name" value="Alpha-amylase"/>
    <property type="match status" value="1"/>
</dbReference>
<accession>A0A3B0PSC2</accession>
<evidence type="ECO:0000313" key="4">
    <source>
        <dbReference type="EMBL" id="SYX08891.1"/>
    </source>
</evidence>
<dbReference type="EMBL" id="LS992154">
    <property type="protein sequence ID" value="SYX08891.1"/>
    <property type="molecule type" value="Genomic_DNA"/>
</dbReference>
<dbReference type="Pfam" id="PF02922">
    <property type="entry name" value="CBM_48"/>
    <property type="match status" value="1"/>
</dbReference>
<dbReference type="InterPro" id="IPR014756">
    <property type="entry name" value="Ig_E-set"/>
</dbReference>
<proteinExistence type="inferred from homology"/>
<feature type="region of interest" description="Disordered" evidence="2">
    <location>
        <begin position="450"/>
        <end position="472"/>
    </location>
</feature>
<dbReference type="InterPro" id="IPR006047">
    <property type="entry name" value="GH13_cat_dom"/>
</dbReference>
<name>A0A3B0PSC2_9CHLA</name>
<dbReference type="AlphaFoldDB" id="A0A3B0PSC2"/>
<dbReference type="SUPFAM" id="SSF81296">
    <property type="entry name" value="E set domains"/>
    <property type="match status" value="1"/>
</dbReference>
<dbReference type="SMART" id="SM00642">
    <property type="entry name" value="Aamy"/>
    <property type="match status" value="1"/>
</dbReference>
<feature type="domain" description="Glycosyl hydrolase family 13 catalytic" evidence="3">
    <location>
        <begin position="148"/>
        <end position="555"/>
    </location>
</feature>
<keyword evidence="5" id="KW-1185">Reference proteome</keyword>
<dbReference type="GO" id="GO:0005975">
    <property type="term" value="P:carbohydrate metabolic process"/>
    <property type="evidence" value="ECO:0007669"/>
    <property type="project" value="InterPro"/>
</dbReference>
<dbReference type="CDD" id="cd11326">
    <property type="entry name" value="AmyAc_Glg_debranch"/>
    <property type="match status" value="1"/>
</dbReference>
<dbReference type="CDD" id="cd02856">
    <property type="entry name" value="E_set_GDE_Isoamylase_N"/>
    <property type="match status" value="1"/>
</dbReference>
<feature type="compositionally biased region" description="Basic and acidic residues" evidence="2">
    <location>
        <begin position="450"/>
        <end position="462"/>
    </location>
</feature>
<dbReference type="RefSeq" id="WP_117274204.1">
    <property type="nucleotide sequence ID" value="NZ_LS992154.1"/>
</dbReference>
<dbReference type="InterPro" id="IPR044505">
    <property type="entry name" value="GlgX_Isoamylase_N_E_set"/>
</dbReference>
<dbReference type="InterPro" id="IPR004193">
    <property type="entry name" value="Glyco_hydro_13_N"/>
</dbReference>
<dbReference type="SUPFAM" id="SSF51445">
    <property type="entry name" value="(Trans)glycosidases"/>
    <property type="match status" value="1"/>
</dbReference>
<gene>
    <name evidence="4" type="primary">glgX</name>
    <name evidence="4" type="ORF">C834K_0432</name>
</gene>
<dbReference type="InterPro" id="IPR017853">
    <property type="entry name" value="GH"/>
</dbReference>
<evidence type="ECO:0000313" key="5">
    <source>
        <dbReference type="Proteomes" id="UP000258476"/>
    </source>
</evidence>
<dbReference type="Gene3D" id="2.60.40.10">
    <property type="entry name" value="Immunoglobulins"/>
    <property type="match status" value="1"/>
</dbReference>
<sequence length="663" mass="76227">MGKISFYPGSPLPLGATRLSSNRYRFTLFSSQATQVVLALADKNFHIQEIVLSHEKNRTGAIWHIEVEGISDQWSYAFRIDGPTNATAKFNFKKYLSDPYAKNLRSPQTFGSIKTSRDYAFSYLKNEEFSWEGDRCLNLPKEESIIYEMHVRSFTWNNSSQVRYPGTFLGIIEKIDYLKKLGVNAIELLPIFEFDETYHPFRTANRPYLCNYWGYSPVNFFSPCRRYAYGSDPCAPIREFKTLVKALHKANIEVILDVVFNHTGLENTICPLPWIDLSSYYMVNSQGEFANYSGCGNTLNTNHTPTTQWILDSLRYWVQEMHVDGFRFDLASVFSRDPLGNPVPFSPILHAISYDPVLSKTKIIAEPWDAAGLYQVGYFPTLSPRWSEWNGQYRDTIKSFLNGDQHLVGAFASRISGSQDLYPQGSPCNSINYICSHDGFTLRDTVSYNDKHNEGNGEDNRDGNNANYSYNFGEEGETKNPKILALRERQMRNFLLTLFLSQGIPMLQSGDEYGHTGKGNNNRWALDTDANHFLWNELSKNTSLFDFVCKAIRFRKQHKEIFNKGFLNHENITWLDANANPIEHWNPSKFLAYELKCSKYSLFTTFYTGEERIEINLPKIRENFLPYQKIADSSDFASESLSEKVLLDSYMMLVAISYTSHIS</sequence>
<evidence type="ECO:0000256" key="2">
    <source>
        <dbReference type="SAM" id="MobiDB-lite"/>
    </source>
</evidence>